<keyword evidence="3 4" id="KW-0418">Kinase</keyword>
<dbReference type="Pfam" id="PF03976">
    <property type="entry name" value="PPK2"/>
    <property type="match status" value="1"/>
</dbReference>
<feature type="compositionally biased region" description="Basic and acidic residues" evidence="5">
    <location>
        <begin position="88"/>
        <end position="108"/>
    </location>
</feature>
<dbReference type="InterPro" id="IPR022488">
    <property type="entry name" value="PPK2-related"/>
</dbReference>
<evidence type="ECO:0000256" key="2">
    <source>
        <dbReference type="ARBA" id="ARBA00022679"/>
    </source>
</evidence>
<keyword evidence="2 4" id="KW-0808">Transferase</keyword>
<dbReference type="NCBIfam" id="TIGR03707">
    <property type="entry name" value="PPK2_P_aer"/>
    <property type="match status" value="1"/>
</dbReference>
<dbReference type="EC" id="2.7.4.-" evidence="4"/>
<dbReference type="EMBL" id="CAADFS010000002">
    <property type="protein sequence ID" value="VFK37827.1"/>
    <property type="molecule type" value="Genomic_DNA"/>
</dbReference>
<evidence type="ECO:0000313" key="8">
    <source>
        <dbReference type="EMBL" id="VFK53774.1"/>
    </source>
</evidence>
<dbReference type="Gene3D" id="3.40.50.300">
    <property type="entry name" value="P-loop containing nucleotide triphosphate hydrolases"/>
    <property type="match status" value="1"/>
</dbReference>
<dbReference type="AlphaFoldDB" id="A0A450Y8G2"/>
<feature type="domain" description="Polyphosphate kinase-2-related" evidence="6">
    <location>
        <begin position="134"/>
        <end position="356"/>
    </location>
</feature>
<dbReference type="InterPro" id="IPR027417">
    <property type="entry name" value="P-loop_NTPase"/>
</dbReference>
<protein>
    <recommendedName>
        <fullName evidence="4">ADP/GDP-polyphosphate phosphotransferase</fullName>
        <ecNumber evidence="4">2.7.4.-</ecNumber>
    </recommendedName>
    <alternativeName>
        <fullName evidence="4">Polyphosphate kinase PPK2</fullName>
    </alternativeName>
</protein>
<accession>A0A450Y8G2</accession>
<evidence type="ECO:0000259" key="6">
    <source>
        <dbReference type="Pfam" id="PF03976"/>
    </source>
</evidence>
<proteinExistence type="inferred from homology"/>
<evidence type="ECO:0000256" key="1">
    <source>
        <dbReference type="ARBA" id="ARBA00009924"/>
    </source>
</evidence>
<comment type="similarity">
    <text evidence="1 4">Belongs to the polyphosphate kinase 2 (PPK2) family. Class I subfamily.</text>
</comment>
<organism evidence="7">
    <name type="scientific">Candidatus Kentrum sp. TC</name>
    <dbReference type="NCBI Taxonomy" id="2126339"/>
    <lineage>
        <taxon>Bacteria</taxon>
        <taxon>Pseudomonadati</taxon>
        <taxon>Pseudomonadota</taxon>
        <taxon>Gammaproteobacteria</taxon>
        <taxon>Candidatus Kentrum</taxon>
    </lineage>
</organism>
<dbReference type="SUPFAM" id="SSF52540">
    <property type="entry name" value="P-loop containing nucleoside triphosphate hydrolases"/>
    <property type="match status" value="1"/>
</dbReference>
<dbReference type="PANTHER" id="PTHR34383">
    <property type="entry name" value="POLYPHOSPHATE:AMP PHOSPHOTRANSFERASE-RELATED"/>
    <property type="match status" value="1"/>
</dbReference>
<evidence type="ECO:0000256" key="4">
    <source>
        <dbReference type="RuleBase" id="RU369062"/>
    </source>
</evidence>
<feature type="region of interest" description="Disordered" evidence="5">
    <location>
        <begin position="87"/>
        <end position="108"/>
    </location>
</feature>
<evidence type="ECO:0000256" key="3">
    <source>
        <dbReference type="ARBA" id="ARBA00022777"/>
    </source>
</evidence>
<reference evidence="7" key="1">
    <citation type="submission" date="2019-02" db="EMBL/GenBank/DDBJ databases">
        <authorList>
            <person name="Gruber-Vodicka R. H."/>
            <person name="Seah K. B. B."/>
        </authorList>
    </citation>
    <scope>NUCLEOTIDE SEQUENCE</scope>
    <source>
        <strain evidence="7">BECK_BZ123</strain>
        <strain evidence="8">BECK_BZ126</strain>
    </source>
</reference>
<dbReference type="EMBL" id="CAADFW010000003">
    <property type="protein sequence ID" value="VFK53774.1"/>
    <property type="molecule type" value="Genomic_DNA"/>
</dbReference>
<comment type="function">
    <text evidence="4">Uses inorganic polyphosphate (polyP) as a donor to convert GDP to GTP or ADP to ATP.</text>
</comment>
<evidence type="ECO:0000313" key="7">
    <source>
        <dbReference type="EMBL" id="VFK37827.1"/>
    </source>
</evidence>
<sequence>MVHNPRWRMLPGNFLPPWQAVYDNYNRWNRRGSMGNGHRQAVDFDPFTGKSYARFGKRGKPKTYPYLYLLFFNTYWKKSHRGITNMASKKETENKSVSHKQEKKKEAAPGKIGINTEITKIQRGNSVTEPKNIKSSHYEKELFRLQIELVKLQEWIKHKGLKVVVIFEGRDAAGKGGVIKRITQHLNARICPVVALPAPTERENTQWYFQRFVPYLPAAGEMVLFDRSWYNRAGVERVMGFCTEEEYREFLRSCPEFERMLVRSGIILIKYWFSVSDEEQERRFQSRLVEPHKRWKLSPMDLESRSRWVEYSKAKDEMFAYTDIKQAPWYVVKSDKKKPARLNCIVHLLSMIPYRDLTPEPIELPRRRGGEGYVRPPVTDQTFIPEIYS</sequence>
<comment type="subunit">
    <text evidence="4">Homotetramer.</text>
</comment>
<dbReference type="InterPro" id="IPR022486">
    <property type="entry name" value="PPK2_PA0141"/>
</dbReference>
<dbReference type="GO" id="GO:0008976">
    <property type="term" value="F:polyphosphate kinase activity"/>
    <property type="evidence" value="ECO:0007669"/>
    <property type="project" value="UniProtKB-UniRule"/>
</dbReference>
<gene>
    <name evidence="7" type="ORF">BECKTC1821D_GA0114238_100273</name>
    <name evidence="8" type="ORF">BECKTC1821F_GA0114240_100368</name>
</gene>
<evidence type="ECO:0000256" key="5">
    <source>
        <dbReference type="SAM" id="MobiDB-lite"/>
    </source>
</evidence>
<dbReference type="GO" id="GO:0006793">
    <property type="term" value="P:phosphorus metabolic process"/>
    <property type="evidence" value="ECO:0007669"/>
    <property type="project" value="InterPro"/>
</dbReference>
<dbReference type="PANTHER" id="PTHR34383:SF1">
    <property type="entry name" value="ADP-POLYPHOSPHATE PHOSPHOTRANSFERASE"/>
    <property type="match status" value="1"/>
</dbReference>
<name>A0A450Y8G2_9GAMM</name>